<evidence type="ECO:0000256" key="1">
    <source>
        <dbReference type="SAM" id="MobiDB-lite"/>
    </source>
</evidence>
<sequence>MSNDYPGKTGNYKLLNNTGELPVIKILVEIVTYLNSKESSYWSFPDFLSSNFEAIVNFPPDTNDIKGLSGTWLKRFMLEAKAKGFEYKISKGQNSNVQNIFNDVISARLDILRQQNITILKSKAKIIADEKGINLVTASSEFHGSQMIAEYSQNPKQYINDDENIIESNQSLSRKRRDVDYKEDRDGYTTPCPNSPMVNNPEDEPKPKRRAKTDDKSCTSSAGTSDDMYKSVDDESEESEESDEEDELRLDVEEIGFEEYIDQGG</sequence>
<keyword evidence="3" id="KW-1185">Reference proteome</keyword>
<proteinExistence type="predicted"/>
<accession>A0A9N9I0R0</accession>
<reference evidence="2" key="1">
    <citation type="submission" date="2021-06" db="EMBL/GenBank/DDBJ databases">
        <authorList>
            <person name="Kallberg Y."/>
            <person name="Tangrot J."/>
            <person name="Rosling A."/>
        </authorList>
    </citation>
    <scope>NUCLEOTIDE SEQUENCE</scope>
    <source>
        <strain evidence="2">UK204</strain>
    </source>
</reference>
<evidence type="ECO:0000313" key="3">
    <source>
        <dbReference type="Proteomes" id="UP000789570"/>
    </source>
</evidence>
<dbReference type="Proteomes" id="UP000789570">
    <property type="component" value="Unassembled WGS sequence"/>
</dbReference>
<protein>
    <submittedName>
        <fullName evidence="2">2155_t:CDS:1</fullName>
    </submittedName>
</protein>
<dbReference type="AlphaFoldDB" id="A0A9N9I0R0"/>
<evidence type="ECO:0000313" key="2">
    <source>
        <dbReference type="EMBL" id="CAG8715410.1"/>
    </source>
</evidence>
<feature type="compositionally biased region" description="Acidic residues" evidence="1">
    <location>
        <begin position="234"/>
        <end position="265"/>
    </location>
</feature>
<dbReference type="EMBL" id="CAJVPQ010009442">
    <property type="protein sequence ID" value="CAG8715410.1"/>
    <property type="molecule type" value="Genomic_DNA"/>
</dbReference>
<dbReference type="OrthoDB" id="10512968at2759"/>
<gene>
    <name evidence="2" type="ORF">FCALED_LOCUS14133</name>
</gene>
<feature type="compositionally biased region" description="Basic and acidic residues" evidence="1">
    <location>
        <begin position="177"/>
        <end position="187"/>
    </location>
</feature>
<organism evidence="2 3">
    <name type="scientific">Funneliformis caledonium</name>
    <dbReference type="NCBI Taxonomy" id="1117310"/>
    <lineage>
        <taxon>Eukaryota</taxon>
        <taxon>Fungi</taxon>
        <taxon>Fungi incertae sedis</taxon>
        <taxon>Mucoromycota</taxon>
        <taxon>Glomeromycotina</taxon>
        <taxon>Glomeromycetes</taxon>
        <taxon>Glomerales</taxon>
        <taxon>Glomeraceae</taxon>
        <taxon>Funneliformis</taxon>
    </lineage>
</organism>
<comment type="caution">
    <text evidence="2">The sequence shown here is derived from an EMBL/GenBank/DDBJ whole genome shotgun (WGS) entry which is preliminary data.</text>
</comment>
<name>A0A9N9I0R0_9GLOM</name>
<feature type="region of interest" description="Disordered" evidence="1">
    <location>
        <begin position="165"/>
        <end position="265"/>
    </location>
</feature>